<dbReference type="RefSeq" id="WP_130357204.1">
    <property type="nucleotide sequence ID" value="NZ_SGXC01000001.1"/>
</dbReference>
<evidence type="ECO:0000313" key="1">
    <source>
        <dbReference type="EMBL" id="RZS86079.1"/>
    </source>
</evidence>
<dbReference type="OrthoDB" id="8942304at2"/>
<dbReference type="EMBL" id="SGXC01000001">
    <property type="protein sequence ID" value="RZS86079.1"/>
    <property type="molecule type" value="Genomic_DNA"/>
</dbReference>
<reference evidence="1 2" key="1">
    <citation type="submission" date="2019-02" db="EMBL/GenBank/DDBJ databases">
        <title>Genomic Encyclopedia of Type Strains, Phase IV (KMG-IV): sequencing the most valuable type-strain genomes for metagenomic binning, comparative biology and taxonomic classification.</title>
        <authorList>
            <person name="Goeker M."/>
        </authorList>
    </citation>
    <scope>NUCLEOTIDE SEQUENCE [LARGE SCALE GENOMIC DNA]</scope>
    <source>
        <strain evidence="1 2">K24</strain>
    </source>
</reference>
<evidence type="ECO:0000313" key="2">
    <source>
        <dbReference type="Proteomes" id="UP000292445"/>
    </source>
</evidence>
<accession>A0A4Q7NLT5</accession>
<proteinExistence type="predicted"/>
<dbReference type="AlphaFoldDB" id="A0A4Q7NLT5"/>
<sequence>MPHWSDSYIDIPHAQRDCGELVELVLRDVFGRDMTFPRKQSSNLLHRARLITKYAQDFARPVDAPFDGAGVLILARGRAAHIGLYCAIEQGYILHSDEWFGASVREPVNRLENRYVIQGYYAWL</sequence>
<name>A0A4Q7NLT5_9BURK</name>
<dbReference type="Proteomes" id="UP000292445">
    <property type="component" value="Unassembled WGS sequence"/>
</dbReference>
<gene>
    <name evidence="1" type="ORF">EV675_2113</name>
</gene>
<protein>
    <recommendedName>
        <fullName evidence="3">NlpC/P60 family protein</fullName>
    </recommendedName>
</protein>
<keyword evidence="2" id="KW-1185">Reference proteome</keyword>
<evidence type="ECO:0008006" key="3">
    <source>
        <dbReference type="Google" id="ProtNLM"/>
    </source>
</evidence>
<organism evidence="1 2">
    <name type="scientific">Pigmentiphaga kullae</name>
    <dbReference type="NCBI Taxonomy" id="151784"/>
    <lineage>
        <taxon>Bacteria</taxon>
        <taxon>Pseudomonadati</taxon>
        <taxon>Pseudomonadota</taxon>
        <taxon>Betaproteobacteria</taxon>
        <taxon>Burkholderiales</taxon>
        <taxon>Alcaligenaceae</taxon>
        <taxon>Pigmentiphaga</taxon>
    </lineage>
</organism>
<comment type="caution">
    <text evidence="1">The sequence shown here is derived from an EMBL/GenBank/DDBJ whole genome shotgun (WGS) entry which is preliminary data.</text>
</comment>